<evidence type="ECO:0000256" key="3">
    <source>
        <dbReference type="ARBA" id="ARBA00022475"/>
    </source>
</evidence>
<dbReference type="GO" id="GO:0098797">
    <property type="term" value="C:plasma membrane protein complex"/>
    <property type="evidence" value="ECO:0007669"/>
    <property type="project" value="TreeGrafter"/>
</dbReference>
<dbReference type="InterPro" id="IPR025857">
    <property type="entry name" value="MacB_PCD"/>
</dbReference>
<dbReference type="PANTHER" id="PTHR30489">
    <property type="entry name" value="LIPOPROTEIN-RELEASING SYSTEM TRANSMEMBRANE PROTEIN LOLE"/>
    <property type="match status" value="1"/>
</dbReference>
<evidence type="ECO:0000256" key="1">
    <source>
        <dbReference type="ARBA" id="ARBA00004651"/>
    </source>
</evidence>
<evidence type="ECO:0000256" key="4">
    <source>
        <dbReference type="ARBA" id="ARBA00022692"/>
    </source>
</evidence>
<dbReference type="EMBL" id="QWET01000031">
    <property type="protein sequence ID" value="RIH62900.1"/>
    <property type="molecule type" value="Genomic_DNA"/>
</dbReference>
<dbReference type="OrthoDB" id="9784014at2"/>
<dbReference type="AlphaFoldDB" id="A0A399CXV7"/>
<evidence type="ECO:0000256" key="2">
    <source>
        <dbReference type="ARBA" id="ARBA00005236"/>
    </source>
</evidence>
<dbReference type="Pfam" id="PF12704">
    <property type="entry name" value="MacB_PCD"/>
    <property type="match status" value="1"/>
</dbReference>
<protein>
    <submittedName>
        <fullName evidence="10">ABC transporter permease</fullName>
    </submittedName>
</protein>
<proteinExistence type="inferred from homology"/>
<evidence type="ECO:0000259" key="8">
    <source>
        <dbReference type="Pfam" id="PF02687"/>
    </source>
</evidence>
<keyword evidence="6 7" id="KW-0472">Membrane</keyword>
<dbReference type="GO" id="GO:0044874">
    <property type="term" value="P:lipoprotein localization to outer membrane"/>
    <property type="evidence" value="ECO:0007669"/>
    <property type="project" value="TreeGrafter"/>
</dbReference>
<dbReference type="RefSeq" id="WP_119352144.1">
    <property type="nucleotide sequence ID" value="NZ_QWET01000031.1"/>
</dbReference>
<feature type="transmembrane region" description="Helical" evidence="7">
    <location>
        <begin position="266"/>
        <end position="290"/>
    </location>
</feature>
<accession>A0A399CXV7</accession>
<comment type="subcellular location">
    <subcellularLocation>
        <location evidence="1">Cell membrane</location>
        <topology evidence="1">Multi-pass membrane protein</topology>
    </subcellularLocation>
</comment>
<dbReference type="Proteomes" id="UP000266441">
    <property type="component" value="Unassembled WGS sequence"/>
</dbReference>
<keyword evidence="5 7" id="KW-1133">Transmembrane helix</keyword>
<gene>
    <name evidence="10" type="ORF">D1164_22405</name>
</gene>
<name>A0A399CXV7_9BACT</name>
<dbReference type="Pfam" id="PF02687">
    <property type="entry name" value="FtsX"/>
    <property type="match status" value="1"/>
</dbReference>
<feature type="domain" description="ABC3 transporter permease C-terminal" evidence="8">
    <location>
        <begin position="269"/>
        <end position="399"/>
    </location>
</feature>
<evidence type="ECO:0000256" key="6">
    <source>
        <dbReference type="ARBA" id="ARBA00023136"/>
    </source>
</evidence>
<keyword evidence="11" id="KW-1185">Reference proteome</keyword>
<feature type="domain" description="MacB-like periplasmic core" evidence="9">
    <location>
        <begin position="17"/>
        <end position="239"/>
    </location>
</feature>
<reference evidence="10 11" key="1">
    <citation type="journal article" date="2015" name="Int. J. Syst. Evol. Microbiol.">
        <title>Mariniphaga sediminis sp. nov., isolated from coastal sediment.</title>
        <authorList>
            <person name="Wang F.Q."/>
            <person name="Shen Q.Y."/>
            <person name="Chen G.J."/>
            <person name="Du Z.J."/>
        </authorList>
    </citation>
    <scope>NUCLEOTIDE SEQUENCE [LARGE SCALE GENOMIC DNA]</scope>
    <source>
        <strain evidence="10 11">SY21</strain>
    </source>
</reference>
<feature type="transmembrane region" description="Helical" evidence="7">
    <location>
        <begin position="310"/>
        <end position="331"/>
    </location>
</feature>
<dbReference type="InterPro" id="IPR003838">
    <property type="entry name" value="ABC3_permease_C"/>
</dbReference>
<evidence type="ECO:0000313" key="10">
    <source>
        <dbReference type="EMBL" id="RIH62900.1"/>
    </source>
</evidence>
<comment type="caution">
    <text evidence="10">The sequence shown here is derived from an EMBL/GenBank/DDBJ whole genome shotgun (WGS) entry which is preliminary data.</text>
</comment>
<evidence type="ECO:0000256" key="5">
    <source>
        <dbReference type="ARBA" id="ARBA00022989"/>
    </source>
</evidence>
<dbReference type="InterPro" id="IPR051447">
    <property type="entry name" value="Lipoprotein-release_system"/>
</dbReference>
<keyword evidence="4 7" id="KW-0812">Transmembrane</keyword>
<organism evidence="10 11">
    <name type="scientific">Mariniphaga sediminis</name>
    <dbReference type="NCBI Taxonomy" id="1628158"/>
    <lineage>
        <taxon>Bacteria</taxon>
        <taxon>Pseudomonadati</taxon>
        <taxon>Bacteroidota</taxon>
        <taxon>Bacteroidia</taxon>
        <taxon>Marinilabiliales</taxon>
        <taxon>Prolixibacteraceae</taxon>
        <taxon>Mariniphaga</taxon>
    </lineage>
</organism>
<sequence>MIWSIAWRNIWRNKLRSIIMIVAITLGLLAGVFSTSFMQGLVDARIESATKTELGHLQIHAPHFLENNNIVYTIQNSGELVSQIESLDSVKAVGRRLIAEPFIMAAHGTGGGKLIGVEPEQEKRVTDIWEHIIAGTYLEHESRIPPVVIGEKLAKKLRLKVGSRINVQMVDRRGNLSLKGYRISGIYRTTNTSYDESTLFVKYEDLQAQLGMEKNTAHEIVLLLENGDEAPAVKPQAEKLAGNNVVETWKELSPEMSLLTDSMDQYMYIFILIILLALCFGIINTMLMAVLERVKEIGMLMAVGMNKRKVFLMIILETVLLTVTGGIFGILTGAGITKIFETTPINLSMFAEGLESLGYASEVYTSVQNESLVTIAILVVITGIVSAIYPARKALKLNPAEATRTE</sequence>
<evidence type="ECO:0000256" key="7">
    <source>
        <dbReference type="SAM" id="Phobius"/>
    </source>
</evidence>
<feature type="transmembrane region" description="Helical" evidence="7">
    <location>
        <begin position="371"/>
        <end position="389"/>
    </location>
</feature>
<evidence type="ECO:0000259" key="9">
    <source>
        <dbReference type="Pfam" id="PF12704"/>
    </source>
</evidence>
<evidence type="ECO:0000313" key="11">
    <source>
        <dbReference type="Proteomes" id="UP000266441"/>
    </source>
</evidence>
<keyword evidence="3" id="KW-1003">Cell membrane</keyword>
<comment type="similarity">
    <text evidence="2">Belongs to the ABC-4 integral membrane protein family. LolC/E subfamily.</text>
</comment>
<dbReference type="PANTHER" id="PTHR30489:SF0">
    <property type="entry name" value="LIPOPROTEIN-RELEASING SYSTEM TRANSMEMBRANE PROTEIN LOLE"/>
    <property type="match status" value="1"/>
</dbReference>